<comment type="caution">
    <text evidence="2">The sequence shown here is derived from an EMBL/GenBank/DDBJ whole genome shotgun (WGS) entry which is preliminary data.</text>
</comment>
<evidence type="ECO:0000313" key="2">
    <source>
        <dbReference type="EMBL" id="MBB5343879.1"/>
    </source>
</evidence>
<gene>
    <name evidence="2" type="ORF">HDF10_001854</name>
</gene>
<feature type="compositionally biased region" description="Basic and acidic residues" evidence="1">
    <location>
        <begin position="39"/>
        <end position="54"/>
    </location>
</feature>
<organism evidence="2 3">
    <name type="scientific">Tunturiibacter lichenicola</name>
    <dbReference type="NCBI Taxonomy" id="2051959"/>
    <lineage>
        <taxon>Bacteria</taxon>
        <taxon>Pseudomonadati</taxon>
        <taxon>Acidobacteriota</taxon>
        <taxon>Terriglobia</taxon>
        <taxon>Terriglobales</taxon>
        <taxon>Acidobacteriaceae</taxon>
        <taxon>Tunturiibacter</taxon>
    </lineage>
</organism>
<evidence type="ECO:0000313" key="3">
    <source>
        <dbReference type="Proteomes" id="UP000569092"/>
    </source>
</evidence>
<dbReference type="Proteomes" id="UP000569092">
    <property type="component" value="Unassembled WGS sequence"/>
</dbReference>
<proteinExistence type="predicted"/>
<name>A0A7W8N391_9BACT</name>
<reference evidence="2 3" key="1">
    <citation type="submission" date="2020-08" db="EMBL/GenBank/DDBJ databases">
        <title>Genomic Encyclopedia of Type Strains, Phase IV (KMG-V): Genome sequencing to study the core and pangenomes of soil and plant-associated prokaryotes.</title>
        <authorList>
            <person name="Whitman W."/>
        </authorList>
    </citation>
    <scope>NUCLEOTIDE SEQUENCE [LARGE SCALE GENOMIC DNA]</scope>
    <source>
        <strain evidence="2 3">M8US30</strain>
    </source>
</reference>
<sequence length="109" mass="11635">MNGAVAPENEALAAGPENEKDLLLPQAPAFSGLTAVKKSGGEEHDSDHNGEPGMKDVMQTQAEQRVREPRGKAQKPYPSCLLEDPHAAMLPGEVAARVERARFAGLVLH</sequence>
<dbReference type="AlphaFoldDB" id="A0A7W8N391"/>
<protein>
    <submittedName>
        <fullName evidence="2">Uncharacterized protein</fullName>
    </submittedName>
</protein>
<feature type="region of interest" description="Disordered" evidence="1">
    <location>
        <begin position="34"/>
        <end position="79"/>
    </location>
</feature>
<feature type="region of interest" description="Disordered" evidence="1">
    <location>
        <begin position="1"/>
        <end position="21"/>
    </location>
</feature>
<dbReference type="EMBL" id="JACHDZ010000002">
    <property type="protein sequence ID" value="MBB5343879.1"/>
    <property type="molecule type" value="Genomic_DNA"/>
</dbReference>
<accession>A0A7W8N391</accession>
<evidence type="ECO:0000256" key="1">
    <source>
        <dbReference type="SAM" id="MobiDB-lite"/>
    </source>
</evidence>